<evidence type="ECO:0000313" key="2">
    <source>
        <dbReference type="Proteomes" id="UP001334084"/>
    </source>
</evidence>
<dbReference type="AlphaFoldDB" id="A0AAX4JBQ2"/>
<gene>
    <name evidence="1" type="ORF">VNE69_04210</name>
</gene>
<reference evidence="1" key="1">
    <citation type="journal article" date="2024" name="BMC Genomics">
        <title>Functional annotation of a divergent genome using sequence and structure-based similarity.</title>
        <authorList>
            <person name="Svedberg D."/>
            <person name="Winiger R.R."/>
            <person name="Berg A."/>
            <person name="Sharma H."/>
            <person name="Tellgren-Roth C."/>
            <person name="Debrunner-Vossbrinck B.A."/>
            <person name="Vossbrinck C.R."/>
            <person name="Barandun J."/>
        </authorList>
    </citation>
    <scope>NUCLEOTIDE SEQUENCE</scope>
    <source>
        <strain evidence="1">Illinois isolate</strain>
    </source>
</reference>
<dbReference type="EMBL" id="CP142729">
    <property type="protein sequence ID" value="WUR03389.1"/>
    <property type="molecule type" value="Genomic_DNA"/>
</dbReference>
<protein>
    <submittedName>
        <fullName evidence="1">SP-containing protein</fullName>
    </submittedName>
</protein>
<dbReference type="RefSeq" id="XP_065329534.1">
    <property type="nucleotide sequence ID" value="XM_065473462.1"/>
</dbReference>
<evidence type="ECO:0000313" key="1">
    <source>
        <dbReference type="EMBL" id="WUR03389.1"/>
    </source>
</evidence>
<dbReference type="Proteomes" id="UP001334084">
    <property type="component" value="Chromosome 4"/>
</dbReference>
<name>A0AAX4JBQ2_9MICR</name>
<keyword evidence="2" id="KW-1185">Reference proteome</keyword>
<organism evidence="1 2">
    <name type="scientific">Vairimorpha necatrix</name>
    <dbReference type="NCBI Taxonomy" id="6039"/>
    <lineage>
        <taxon>Eukaryota</taxon>
        <taxon>Fungi</taxon>
        <taxon>Fungi incertae sedis</taxon>
        <taxon>Microsporidia</taxon>
        <taxon>Nosematidae</taxon>
        <taxon>Vairimorpha</taxon>
    </lineage>
</organism>
<proteinExistence type="predicted"/>
<dbReference type="KEGG" id="vnx:VNE69_04210"/>
<accession>A0AAX4JBQ2</accession>
<sequence>MILFFQFAFSDSVFRFSSFYDPNIKLVHNKKNEFSSSFVHAHDDPRFYFKMQEGDPGLMRILPLKEEYKVKMTPEGGFRIYKKGECLTLVDNTKMVMEKCDQGGSQVFMIMSSDNKTIIKPISNITYTYEETF</sequence>
<dbReference type="GeneID" id="90541200"/>